<sequence>MKTALMVLLATLGLFATPANAVDDPGWRPVELPQASQRDIQSERTGKVYRIFVSEPRHEPPPGGYPVLYVLDGNALFPSLAIQAQALENRPGPTLRNSMLVVGIGYPGNELYDFEARSDDYTPKAEDRQRLPNRESAPSGGADDFLAFIEDELKPMIALRYSVNSQRQTLFGHSYGGLFTLYTLLTRPRAFQGYVAASPSIWWYKDSIDRTLDAFERQTNNQPIDARLLVTAGSAEQPAADTSLSDARQRRMAERRMVGNARDLVSQLKGLTKAGLRSEFQLFPGANHGTNATHSSVAALALAAAIGKNPSRDQDD</sequence>
<dbReference type="InterPro" id="IPR000801">
    <property type="entry name" value="Esterase-like"/>
</dbReference>
<dbReference type="InterPro" id="IPR052558">
    <property type="entry name" value="Siderophore_Hydrolase_D"/>
</dbReference>
<dbReference type="PANTHER" id="PTHR40841">
    <property type="entry name" value="SIDEROPHORE TRIACETYLFUSARININE C ESTERASE"/>
    <property type="match status" value="1"/>
</dbReference>
<dbReference type="Proteomes" id="UP000236003">
    <property type="component" value="Unassembled WGS sequence"/>
</dbReference>
<organism evidence="4 5">
    <name type="scientific">Stutzerimonas stutzeri</name>
    <name type="common">Pseudomonas stutzeri</name>
    <dbReference type="NCBI Taxonomy" id="316"/>
    <lineage>
        <taxon>Bacteria</taxon>
        <taxon>Pseudomonadati</taxon>
        <taxon>Pseudomonadota</taxon>
        <taxon>Gammaproteobacteria</taxon>
        <taxon>Pseudomonadales</taxon>
        <taxon>Pseudomonadaceae</taxon>
        <taxon>Stutzerimonas</taxon>
    </lineage>
</organism>
<dbReference type="AlphaFoldDB" id="A0A2N8RCK8"/>
<reference evidence="4 5" key="1">
    <citation type="submission" date="2018-01" db="EMBL/GenBank/DDBJ databases">
        <title>Denitrification phenotypes of diverse strains of Pseudomonas stutzeri.</title>
        <authorList>
            <person name="Milligan D.A."/>
            <person name="Bergaust L."/>
            <person name="Bakken L.R."/>
            <person name="Frostegard A."/>
        </authorList>
    </citation>
    <scope>NUCLEOTIDE SEQUENCE [LARGE SCALE GENOMIC DNA]</scope>
    <source>
        <strain evidence="4 5">CCUG 44592</strain>
    </source>
</reference>
<name>A0A2N8RCK8_STUST</name>
<protein>
    <submittedName>
        <fullName evidence="4">Alpha/beta hydrolase</fullName>
    </submittedName>
</protein>
<feature type="chain" id="PRO_5014847737" evidence="3">
    <location>
        <begin position="22"/>
        <end position="316"/>
    </location>
</feature>
<evidence type="ECO:0000256" key="2">
    <source>
        <dbReference type="ARBA" id="ARBA00022801"/>
    </source>
</evidence>
<keyword evidence="2 4" id="KW-0378">Hydrolase</keyword>
<dbReference type="Pfam" id="PF00756">
    <property type="entry name" value="Esterase"/>
    <property type="match status" value="1"/>
</dbReference>
<evidence type="ECO:0000256" key="1">
    <source>
        <dbReference type="ARBA" id="ARBA00005622"/>
    </source>
</evidence>
<dbReference type="Gene3D" id="3.40.50.1820">
    <property type="entry name" value="alpha/beta hydrolase"/>
    <property type="match status" value="1"/>
</dbReference>
<evidence type="ECO:0000313" key="5">
    <source>
        <dbReference type="Proteomes" id="UP000236003"/>
    </source>
</evidence>
<dbReference type="PANTHER" id="PTHR40841:SF2">
    <property type="entry name" value="SIDEROPHORE-DEGRADING ESTERASE (EUROFUNG)"/>
    <property type="match status" value="1"/>
</dbReference>
<dbReference type="EMBL" id="POUM01000012">
    <property type="protein sequence ID" value="PNF58820.1"/>
    <property type="molecule type" value="Genomic_DNA"/>
</dbReference>
<proteinExistence type="inferred from homology"/>
<evidence type="ECO:0000313" key="4">
    <source>
        <dbReference type="EMBL" id="PNF58820.1"/>
    </source>
</evidence>
<dbReference type="InterPro" id="IPR029058">
    <property type="entry name" value="AB_hydrolase_fold"/>
</dbReference>
<comment type="caution">
    <text evidence="4">The sequence shown here is derived from an EMBL/GenBank/DDBJ whole genome shotgun (WGS) entry which is preliminary data.</text>
</comment>
<evidence type="ECO:0000256" key="3">
    <source>
        <dbReference type="SAM" id="SignalP"/>
    </source>
</evidence>
<dbReference type="RefSeq" id="WP_102821004.1">
    <property type="nucleotide sequence ID" value="NZ_JAMOHR010000011.1"/>
</dbReference>
<comment type="similarity">
    <text evidence="1">Belongs to the esterase D family.</text>
</comment>
<dbReference type="GO" id="GO:0016788">
    <property type="term" value="F:hydrolase activity, acting on ester bonds"/>
    <property type="evidence" value="ECO:0007669"/>
    <property type="project" value="TreeGrafter"/>
</dbReference>
<keyword evidence="3" id="KW-0732">Signal</keyword>
<accession>A0A2N8RCK8</accession>
<feature type="signal peptide" evidence="3">
    <location>
        <begin position="1"/>
        <end position="21"/>
    </location>
</feature>
<gene>
    <name evidence="4" type="ORF">CXK99_14590</name>
</gene>
<dbReference type="SUPFAM" id="SSF53474">
    <property type="entry name" value="alpha/beta-Hydrolases"/>
    <property type="match status" value="1"/>
</dbReference>